<dbReference type="EMBL" id="CAJVPT010000520">
    <property type="protein sequence ID" value="CAG8445748.1"/>
    <property type="molecule type" value="Genomic_DNA"/>
</dbReference>
<reference evidence="1" key="1">
    <citation type="submission" date="2021-06" db="EMBL/GenBank/DDBJ databases">
        <authorList>
            <person name="Kallberg Y."/>
            <person name="Tangrot J."/>
            <person name="Rosling A."/>
        </authorList>
    </citation>
    <scope>NUCLEOTIDE SEQUENCE</scope>
    <source>
        <strain evidence="1">CL356</strain>
    </source>
</reference>
<sequence>MMSDTLHTFTYAPASDPNSLKRLSSSRGINHFMRIIFVKHFSGIQKINSLSPTKQRKGLEEGLVLEDTIIFLIHGPLEETIVNFFDLDNQTAVGC</sequence>
<evidence type="ECO:0000313" key="2">
    <source>
        <dbReference type="Proteomes" id="UP000789525"/>
    </source>
</evidence>
<comment type="caution">
    <text evidence="1">The sequence shown here is derived from an EMBL/GenBank/DDBJ whole genome shotgun (WGS) entry which is preliminary data.</text>
</comment>
<keyword evidence="2" id="KW-1185">Reference proteome</keyword>
<organism evidence="1 2">
    <name type="scientific">Acaulospora colombiana</name>
    <dbReference type="NCBI Taxonomy" id="27376"/>
    <lineage>
        <taxon>Eukaryota</taxon>
        <taxon>Fungi</taxon>
        <taxon>Fungi incertae sedis</taxon>
        <taxon>Mucoromycota</taxon>
        <taxon>Glomeromycotina</taxon>
        <taxon>Glomeromycetes</taxon>
        <taxon>Diversisporales</taxon>
        <taxon>Acaulosporaceae</taxon>
        <taxon>Acaulospora</taxon>
    </lineage>
</organism>
<evidence type="ECO:0000313" key="1">
    <source>
        <dbReference type="EMBL" id="CAG8445748.1"/>
    </source>
</evidence>
<proteinExistence type="predicted"/>
<gene>
    <name evidence="1" type="ORF">ACOLOM_LOCUS497</name>
</gene>
<protein>
    <submittedName>
        <fullName evidence="1">3171_t:CDS:1</fullName>
    </submittedName>
</protein>
<dbReference type="Proteomes" id="UP000789525">
    <property type="component" value="Unassembled WGS sequence"/>
</dbReference>
<accession>A0ACA9K0I7</accession>
<name>A0ACA9K0I7_9GLOM</name>